<dbReference type="InterPro" id="IPR036440">
    <property type="entry name" value="Peptidase_C15-like_sf"/>
</dbReference>
<protein>
    <recommendedName>
        <fullName evidence="8">Pyrrolidone-carboxylate peptidase</fullName>
    </recommendedName>
</protein>
<evidence type="ECO:0000256" key="5">
    <source>
        <dbReference type="ARBA" id="ARBA00022807"/>
    </source>
</evidence>
<dbReference type="InterPro" id="IPR016125">
    <property type="entry name" value="Peptidase_C15-like"/>
</dbReference>
<dbReference type="AlphaFoldDB" id="A0A6U9Q021"/>
<dbReference type="PANTHER" id="PTHR23402">
    <property type="entry name" value="PROTEASE FAMILY C15 PYROGLUTAMYL-PEPTIDASE I-RELATED"/>
    <property type="match status" value="1"/>
</dbReference>
<dbReference type="GO" id="GO:0016920">
    <property type="term" value="F:pyroglutamyl-peptidase activity"/>
    <property type="evidence" value="ECO:0007669"/>
    <property type="project" value="InterPro"/>
</dbReference>
<accession>A0A6U9Q021</accession>
<keyword evidence="4" id="KW-0378">Hydrolase</keyword>
<evidence type="ECO:0000256" key="3">
    <source>
        <dbReference type="ARBA" id="ARBA00022670"/>
    </source>
</evidence>
<name>A0A6U9Q021_9CHLO</name>
<keyword evidence="2" id="KW-0963">Cytoplasm</keyword>
<organism evidence="6">
    <name type="scientific">Picocystis salinarum</name>
    <dbReference type="NCBI Taxonomy" id="88271"/>
    <lineage>
        <taxon>Eukaryota</taxon>
        <taxon>Viridiplantae</taxon>
        <taxon>Chlorophyta</taxon>
        <taxon>Picocystophyceae</taxon>
        <taxon>Picocystales</taxon>
        <taxon>Picocystaceae</taxon>
        <taxon>Picocystis</taxon>
    </lineage>
</organism>
<dbReference type="Pfam" id="PF01470">
    <property type="entry name" value="Peptidase_C15"/>
    <property type="match status" value="1"/>
</dbReference>
<keyword evidence="5" id="KW-0788">Thiol protease</keyword>
<comment type="similarity">
    <text evidence="1">Belongs to the peptidase C15 family.</text>
</comment>
<dbReference type="Gene3D" id="3.40.630.20">
    <property type="entry name" value="Peptidase C15, pyroglutamyl peptidase I-like"/>
    <property type="match status" value="1"/>
</dbReference>
<gene>
    <name evidence="6" type="ORF">PSAL00342_LOCUS1500</name>
    <name evidence="7" type="ORF">PSAL00342_LOCUS1501</name>
</gene>
<dbReference type="GO" id="GO:0006508">
    <property type="term" value="P:proteolysis"/>
    <property type="evidence" value="ECO:0007669"/>
    <property type="project" value="UniProtKB-KW"/>
</dbReference>
<evidence type="ECO:0000313" key="7">
    <source>
        <dbReference type="EMBL" id="CAE0607684.1"/>
    </source>
</evidence>
<dbReference type="PIRSF" id="PIRSF015592">
    <property type="entry name" value="Prld-crbxl_pptds"/>
    <property type="match status" value="1"/>
</dbReference>
<dbReference type="EMBL" id="HBIS01001703">
    <property type="protein sequence ID" value="CAE0607683.1"/>
    <property type="molecule type" value="Transcribed_RNA"/>
</dbReference>
<evidence type="ECO:0008006" key="8">
    <source>
        <dbReference type="Google" id="ProtNLM"/>
    </source>
</evidence>
<sequence>MEDQQRACVVVTGFGPFQQVRENPTQWIVQDVKEKAMHGNVLAKQGQIVTCAVLDVVAKNATECVDELVNTAIQHAKGTTYVPVLVHFGVDTTREQIHVERRAYNEADFRCPDNQGWQPKRQVIDEQVGDVHQYISTTLPVEELVQACRKKGYHVHASDDAGRFVCNWTYFQSLRRTQNIGYAIFVHVPPEHTCPIEMLQGFAWDFLNAISAYVATQTLDQLRRPTEE</sequence>
<dbReference type="SUPFAM" id="SSF53182">
    <property type="entry name" value="Pyrrolidone carboxyl peptidase (pyroglutamate aminopeptidase)"/>
    <property type="match status" value="1"/>
</dbReference>
<dbReference type="GO" id="GO:0005829">
    <property type="term" value="C:cytosol"/>
    <property type="evidence" value="ECO:0007669"/>
    <property type="project" value="InterPro"/>
</dbReference>
<evidence type="ECO:0000256" key="4">
    <source>
        <dbReference type="ARBA" id="ARBA00022801"/>
    </source>
</evidence>
<dbReference type="FunFam" id="3.40.630.20:FF:000003">
    <property type="entry name" value="Pyrrolidone-carboxylate peptidase isoform A"/>
    <property type="match status" value="1"/>
</dbReference>
<dbReference type="InterPro" id="IPR000816">
    <property type="entry name" value="Peptidase_C15"/>
</dbReference>
<dbReference type="PANTHER" id="PTHR23402:SF1">
    <property type="entry name" value="PYROGLUTAMYL-PEPTIDASE I"/>
    <property type="match status" value="1"/>
</dbReference>
<keyword evidence="3" id="KW-0645">Protease</keyword>
<dbReference type="EMBL" id="HBIS01001704">
    <property type="protein sequence ID" value="CAE0607684.1"/>
    <property type="molecule type" value="Transcribed_RNA"/>
</dbReference>
<evidence type="ECO:0000313" key="6">
    <source>
        <dbReference type="EMBL" id="CAE0607683.1"/>
    </source>
</evidence>
<reference evidence="6" key="1">
    <citation type="submission" date="2021-01" db="EMBL/GenBank/DDBJ databases">
        <authorList>
            <person name="Corre E."/>
            <person name="Pelletier E."/>
            <person name="Niang G."/>
            <person name="Scheremetjew M."/>
            <person name="Finn R."/>
            <person name="Kale V."/>
            <person name="Holt S."/>
            <person name="Cochrane G."/>
            <person name="Meng A."/>
            <person name="Brown T."/>
            <person name="Cohen L."/>
        </authorList>
    </citation>
    <scope>NUCLEOTIDE SEQUENCE</scope>
    <source>
        <strain evidence="6">CCMP1897</strain>
    </source>
</reference>
<evidence type="ECO:0000256" key="2">
    <source>
        <dbReference type="ARBA" id="ARBA00022490"/>
    </source>
</evidence>
<evidence type="ECO:0000256" key="1">
    <source>
        <dbReference type="ARBA" id="ARBA00006641"/>
    </source>
</evidence>
<proteinExistence type="inferred from homology"/>